<dbReference type="EMBL" id="WJBB01000027">
    <property type="protein sequence ID" value="MBC3798413.1"/>
    <property type="molecule type" value="Genomic_DNA"/>
</dbReference>
<accession>A0ABR6WPJ1</accession>
<dbReference type="Proteomes" id="UP000653358">
    <property type="component" value="Unassembled WGS sequence"/>
</dbReference>
<proteinExistence type="predicted"/>
<organism evidence="1 2">
    <name type="scientific">Acetobacterium tundrae</name>
    <dbReference type="NCBI Taxonomy" id="132932"/>
    <lineage>
        <taxon>Bacteria</taxon>
        <taxon>Bacillati</taxon>
        <taxon>Bacillota</taxon>
        <taxon>Clostridia</taxon>
        <taxon>Eubacteriales</taxon>
        <taxon>Eubacteriaceae</taxon>
        <taxon>Acetobacterium</taxon>
    </lineage>
</organism>
<reference evidence="1 2" key="1">
    <citation type="journal article" date="2020" name="mSystems">
        <title>Defining Genomic and Predicted Metabolic Features of the Acetobacterium Genus.</title>
        <authorList>
            <person name="Ross D.E."/>
            <person name="Marshall C.W."/>
            <person name="Gulliver D."/>
            <person name="May H.D."/>
            <person name="Norman R.S."/>
        </authorList>
    </citation>
    <scope>NUCLEOTIDE SEQUENCE [LARGE SCALE GENOMIC DNA]</scope>
    <source>
        <strain evidence="1 2">DSM 9173</strain>
    </source>
</reference>
<sequence>MISNTYAGKIKWIPSDCFLDFKQISNEYKVIAGKDLNPTNPPNTYLLLKVIDSEKGQVISGGNFEGIDIALLLNIYSINNEMQNVYANCLYNIISIINDWIRTTGNYFIYNLRHLDS</sequence>
<protein>
    <submittedName>
        <fullName evidence="1">Uncharacterized protein</fullName>
    </submittedName>
</protein>
<evidence type="ECO:0000313" key="1">
    <source>
        <dbReference type="EMBL" id="MBC3798413.1"/>
    </source>
</evidence>
<gene>
    <name evidence="1" type="ORF">GH807_15375</name>
</gene>
<comment type="caution">
    <text evidence="1">The sequence shown here is derived from an EMBL/GenBank/DDBJ whole genome shotgun (WGS) entry which is preliminary data.</text>
</comment>
<keyword evidence="2" id="KW-1185">Reference proteome</keyword>
<name>A0ABR6WPJ1_9FIRM</name>
<dbReference type="RefSeq" id="WP_186843859.1">
    <property type="nucleotide sequence ID" value="NZ_WJBB01000027.1"/>
</dbReference>
<evidence type="ECO:0000313" key="2">
    <source>
        <dbReference type="Proteomes" id="UP000653358"/>
    </source>
</evidence>